<evidence type="ECO:0000256" key="1">
    <source>
        <dbReference type="SAM" id="Phobius"/>
    </source>
</evidence>
<keyword evidence="1" id="KW-0812">Transmembrane</keyword>
<dbReference type="GeneID" id="68694577"/>
<evidence type="ECO:0000313" key="3">
    <source>
        <dbReference type="Proteomes" id="UP000296216"/>
    </source>
</evidence>
<accession>A0A4D6GY17</accession>
<proteinExistence type="predicted"/>
<dbReference type="EMBL" id="CP038631">
    <property type="protein sequence ID" value="QCC45638.1"/>
    <property type="molecule type" value="Genomic_DNA"/>
</dbReference>
<organism evidence="2 3">
    <name type="scientific">Halobacterium salinarum (strain ATCC 33171 / DSM 3754 / JCM 8978 / NBRC 102687 / NCIMB 764 / 91-R6)</name>
    <dbReference type="NCBI Taxonomy" id="2597657"/>
    <lineage>
        <taxon>Archaea</taxon>
        <taxon>Methanobacteriati</taxon>
        <taxon>Methanobacteriota</taxon>
        <taxon>Stenosarchaea group</taxon>
        <taxon>Halobacteria</taxon>
        <taxon>Halobacteriales</taxon>
        <taxon>Halobacteriaceae</taxon>
        <taxon>Halobacterium</taxon>
    </lineage>
</organism>
<dbReference type="AlphaFoldDB" id="A0A4D6GY17"/>
<name>A0A4D6GY17_HALS9</name>
<keyword evidence="1" id="KW-0472">Membrane</keyword>
<dbReference type="Proteomes" id="UP000296216">
    <property type="component" value="Chromosome"/>
</dbReference>
<evidence type="ECO:0000313" key="2">
    <source>
        <dbReference type="EMBL" id="QCC45638.1"/>
    </source>
</evidence>
<reference evidence="2 3" key="1">
    <citation type="journal article" date="2019" name="Microbiol. Resour. Announc.">
        <title>The Genome Sequence of the Halobacterium salinarum Type Strain Is Closely Related to That of Laboratory Strains NRC-1 and R1.</title>
        <authorList>
            <person name="Pfeiffer F."/>
            <person name="Marchfelder A."/>
            <person name="Habermann B."/>
            <person name="Dyall-Smith M.L."/>
        </authorList>
    </citation>
    <scope>NUCLEOTIDE SEQUENCE [LARGE SCALE GENOMIC DNA]</scope>
    <source>
        <strain evidence="3">ATCC 33171 / DSM 3754 / JCM 8978 / NBRC 102687 / NCIMB 764 / 91-R6</strain>
    </source>
</reference>
<keyword evidence="1" id="KW-1133">Transmembrane helix</keyword>
<feature type="transmembrane region" description="Helical" evidence="1">
    <location>
        <begin position="6"/>
        <end position="23"/>
    </location>
</feature>
<sequence>MIIQILVAIISGFFGALLNEYLISPIRGFRNTRLKISKDLVKYGDVIGNPGSPEVSQISEAKTELRTDAAKLHAIRDELPRPIFHLPYILPSEEEIESAEKSLIRLSNTVQGIDIDSKDDVELANSDRQEVRDGLGLSG</sequence>
<protein>
    <submittedName>
        <fullName evidence="2">Uncharacterized protein</fullName>
    </submittedName>
</protein>
<dbReference type="RefSeq" id="WP_010903454.1">
    <property type="nucleotide sequence ID" value="NZ_VRYN01000001.1"/>
</dbReference>
<gene>
    <name evidence="2" type="ORF">HBSAL_09975</name>
</gene>